<dbReference type="GO" id="GO:0045893">
    <property type="term" value="P:positive regulation of DNA-templated transcription"/>
    <property type="evidence" value="ECO:0007669"/>
    <property type="project" value="TreeGrafter"/>
</dbReference>
<evidence type="ECO:0000313" key="11">
    <source>
        <dbReference type="EMBL" id="ODQ79119.1"/>
    </source>
</evidence>
<dbReference type="GO" id="GO:0016592">
    <property type="term" value="C:mediator complex"/>
    <property type="evidence" value="ECO:0007669"/>
    <property type="project" value="InterPro"/>
</dbReference>
<organism evidence="11 12">
    <name type="scientific">Babjeviella inositovora NRRL Y-12698</name>
    <dbReference type="NCBI Taxonomy" id="984486"/>
    <lineage>
        <taxon>Eukaryota</taxon>
        <taxon>Fungi</taxon>
        <taxon>Dikarya</taxon>
        <taxon>Ascomycota</taxon>
        <taxon>Saccharomycotina</taxon>
        <taxon>Pichiomycetes</taxon>
        <taxon>Serinales incertae sedis</taxon>
        <taxon>Babjeviella</taxon>
    </lineage>
</organism>
<accession>A0A1E3QN37</accession>
<comment type="subcellular location">
    <subcellularLocation>
        <location evidence="1 9">Nucleus</location>
    </subcellularLocation>
</comment>
<keyword evidence="4 9" id="KW-0805">Transcription regulation</keyword>
<evidence type="ECO:0000256" key="6">
    <source>
        <dbReference type="ARBA" id="ARBA00023163"/>
    </source>
</evidence>
<keyword evidence="12" id="KW-1185">Reference proteome</keyword>
<proteinExistence type="inferred from homology"/>
<dbReference type="EMBL" id="KV454433">
    <property type="protein sequence ID" value="ODQ79119.1"/>
    <property type="molecule type" value="Genomic_DNA"/>
</dbReference>
<dbReference type="InterPro" id="IPR048338">
    <property type="entry name" value="Mediator_Med16"/>
</dbReference>
<dbReference type="STRING" id="984486.A0A1E3QN37"/>
<evidence type="ECO:0000259" key="10">
    <source>
        <dbReference type="Pfam" id="PF11635"/>
    </source>
</evidence>
<dbReference type="PANTHER" id="PTHR13224">
    <property type="entry name" value="THYROID HORMONE RECEPTOR-ASSOCIATED PROTEIN-RELATED"/>
    <property type="match status" value="1"/>
</dbReference>
<evidence type="ECO:0000313" key="12">
    <source>
        <dbReference type="Proteomes" id="UP000094336"/>
    </source>
</evidence>
<comment type="function">
    <text evidence="9">Component of the Mediator complex, a coactivator involved in the regulated transcription of nearly all RNA polymerase II-dependent genes. Mediator functions as a bridge to convey information from gene-specific regulatory proteins to the basal RNA polymerase II transcription machinery. Mediator is recruited to promoters by direct interactions with regulatory proteins and serves as a scaffold for the assembly of a functional preinitiation complex with RNA polymerase II and the general transcription factors.</text>
</comment>
<comment type="subunit">
    <text evidence="9">Component of the Mediator complex.</text>
</comment>
<evidence type="ECO:0000256" key="8">
    <source>
        <dbReference type="ARBA" id="ARBA00032015"/>
    </source>
</evidence>
<name>A0A1E3QN37_9ASCO</name>
<keyword evidence="6 9" id="KW-0804">Transcription</keyword>
<evidence type="ECO:0000256" key="2">
    <source>
        <dbReference type="ARBA" id="ARBA00006543"/>
    </source>
</evidence>
<reference evidence="12" key="1">
    <citation type="submission" date="2016-05" db="EMBL/GenBank/DDBJ databases">
        <title>Comparative genomics of biotechnologically important yeasts.</title>
        <authorList>
            <consortium name="DOE Joint Genome Institute"/>
            <person name="Riley R."/>
            <person name="Haridas S."/>
            <person name="Wolfe K.H."/>
            <person name="Lopes M.R."/>
            <person name="Hittinger C.T."/>
            <person name="Goker M."/>
            <person name="Salamov A."/>
            <person name="Wisecaver J."/>
            <person name="Long T.M."/>
            <person name="Aerts A.L."/>
            <person name="Barry K."/>
            <person name="Choi C."/>
            <person name="Clum A."/>
            <person name="Coughlan A.Y."/>
            <person name="Deshpande S."/>
            <person name="Douglass A.P."/>
            <person name="Hanson S.J."/>
            <person name="Klenk H.-P."/>
            <person name="Labutti K."/>
            <person name="Lapidus A."/>
            <person name="Lindquist E."/>
            <person name="Lipzen A."/>
            <person name="Meier-Kolthoff J.P."/>
            <person name="Ohm R.A."/>
            <person name="Otillar R.P."/>
            <person name="Pangilinan J."/>
            <person name="Peng Y."/>
            <person name="Rokas A."/>
            <person name="Rosa C.A."/>
            <person name="Scheuner C."/>
            <person name="Sibirny A.A."/>
            <person name="Slot J.C."/>
            <person name="Stielow J.B."/>
            <person name="Sun H."/>
            <person name="Kurtzman C.P."/>
            <person name="Blackwell M."/>
            <person name="Grigoriev I.V."/>
            <person name="Jeffries T.W."/>
        </authorList>
    </citation>
    <scope>NUCLEOTIDE SEQUENCE [LARGE SCALE GENOMIC DNA]</scope>
    <source>
        <strain evidence="12">NRRL Y-12698</strain>
    </source>
</reference>
<sequence>MPSILAPRDGSPQRTISWSKHGFVAYVPQEHGTAHNLCLTYLETAPGETWQLAPPQNLVVRAPGQHASPEPRAEPRAEAFPRLDVLSWSLSGTDLAAIDVHGNMTMLIAGAERNLTQPGYSSSSYNRLEIIYQDTAAQAALVTTTNNSFDLVLQQSAATPAVRAPLGSYVQRYLEDSPSKVIAFKWLNLDKPIIACHPAVRMETTADAMSYNVAASLNAQIRTEAARSTGLAVETEIPVPNYAYTYGVQQYKAHGPMHPVPNKQACLAVRRNGEVVLWYQGEHGLDYHRMTRALDAASTDHWLSHTAIGFQRDGLIIVATFSNQTREVRLYRVTVNWGYLVTSSVNQLKSPAYQTPDDKKLPLPALTVTRILR</sequence>
<protein>
    <recommendedName>
        <fullName evidence="3 9">Mediator of RNA polymerase II transcription subunit 16</fullName>
    </recommendedName>
    <alternativeName>
        <fullName evidence="8 9">Mediator complex subunit 16</fullName>
    </alternativeName>
</protein>
<comment type="similarity">
    <text evidence="2 9">Belongs to the Mediator complex subunit 16 family.</text>
</comment>
<evidence type="ECO:0000256" key="3">
    <source>
        <dbReference type="ARBA" id="ARBA00019614"/>
    </source>
</evidence>
<dbReference type="RefSeq" id="XP_018984447.1">
    <property type="nucleotide sequence ID" value="XM_019129215.1"/>
</dbReference>
<evidence type="ECO:0000256" key="1">
    <source>
        <dbReference type="ARBA" id="ARBA00004123"/>
    </source>
</evidence>
<evidence type="ECO:0000256" key="9">
    <source>
        <dbReference type="RuleBase" id="RU364149"/>
    </source>
</evidence>
<feature type="non-terminal residue" evidence="11">
    <location>
        <position position="373"/>
    </location>
</feature>
<feature type="domain" description="Mediator complex subunit Med16 N-terminal" evidence="10">
    <location>
        <begin position="178"/>
        <end position="368"/>
    </location>
</feature>
<dbReference type="Pfam" id="PF11635">
    <property type="entry name" value="Med16_N"/>
    <property type="match status" value="1"/>
</dbReference>
<dbReference type="InterPro" id="IPR021665">
    <property type="entry name" value="Mediator_Med16_N"/>
</dbReference>
<evidence type="ECO:0000256" key="7">
    <source>
        <dbReference type="ARBA" id="ARBA00023242"/>
    </source>
</evidence>
<dbReference type="GeneID" id="30147068"/>
<dbReference type="AlphaFoldDB" id="A0A1E3QN37"/>
<keyword evidence="5 9" id="KW-0010">Activator</keyword>
<dbReference type="OrthoDB" id="4139168at2759"/>
<dbReference type="Proteomes" id="UP000094336">
    <property type="component" value="Unassembled WGS sequence"/>
</dbReference>
<gene>
    <name evidence="9" type="primary">MED16</name>
    <name evidence="11" type="ORF">BABINDRAFT_162181</name>
</gene>
<keyword evidence="7 9" id="KW-0539">Nucleus</keyword>
<evidence type="ECO:0000256" key="4">
    <source>
        <dbReference type="ARBA" id="ARBA00023015"/>
    </source>
</evidence>
<evidence type="ECO:0000256" key="5">
    <source>
        <dbReference type="ARBA" id="ARBA00023159"/>
    </source>
</evidence>
<dbReference type="PANTHER" id="PTHR13224:SF6">
    <property type="entry name" value="MEDIATOR OF RNA POLYMERASE II TRANSCRIPTION SUBUNIT 16"/>
    <property type="match status" value="1"/>
</dbReference>